<feature type="transmembrane region" description="Helical" evidence="1">
    <location>
        <begin position="203"/>
        <end position="221"/>
    </location>
</feature>
<dbReference type="AlphaFoldDB" id="A0A062VAZ6"/>
<feature type="transmembrane region" description="Helical" evidence="1">
    <location>
        <begin position="71"/>
        <end position="93"/>
    </location>
</feature>
<evidence type="ECO:0000313" key="3">
    <source>
        <dbReference type="EMBL" id="KCZ72475.1"/>
    </source>
</evidence>
<organism evidence="3 4">
    <name type="scientific">Candidatus Methanoperedens nitratireducens</name>
    <dbReference type="NCBI Taxonomy" id="1392998"/>
    <lineage>
        <taxon>Archaea</taxon>
        <taxon>Methanobacteriati</taxon>
        <taxon>Methanobacteriota</taxon>
        <taxon>Stenosarchaea group</taxon>
        <taxon>Methanomicrobia</taxon>
        <taxon>Methanosarcinales</taxon>
        <taxon>ANME-2 cluster</taxon>
        <taxon>Candidatus Methanoperedentaceae</taxon>
        <taxon>Candidatus Methanoperedens</taxon>
    </lineage>
</organism>
<keyword evidence="1" id="KW-0812">Transmembrane</keyword>
<dbReference type="Proteomes" id="UP000027153">
    <property type="component" value="Unassembled WGS sequence"/>
</dbReference>
<reference evidence="3 4" key="1">
    <citation type="journal article" date="2013" name="Nature">
        <title>Anaerobic oxidation of methane coupled to nitrate reduction in a novel archaeal lineage.</title>
        <authorList>
            <person name="Haroon M.F."/>
            <person name="Hu S."/>
            <person name="Shi Y."/>
            <person name="Imelfort M."/>
            <person name="Keller J."/>
            <person name="Hugenholtz P."/>
            <person name="Yuan Z."/>
            <person name="Tyson G.W."/>
        </authorList>
    </citation>
    <scope>NUCLEOTIDE SEQUENCE [LARGE SCALE GENOMIC DNA]</scope>
    <source>
        <strain evidence="3 4">ANME-2d</strain>
    </source>
</reference>
<keyword evidence="3" id="KW-0645">Protease</keyword>
<comment type="caution">
    <text evidence="3">The sequence shown here is derived from an EMBL/GenBank/DDBJ whole genome shotgun (WGS) entry which is preliminary data.</text>
</comment>
<dbReference type="GO" id="GO:0006508">
    <property type="term" value="P:proteolysis"/>
    <property type="evidence" value="ECO:0007669"/>
    <property type="project" value="UniProtKB-KW"/>
</dbReference>
<dbReference type="InterPro" id="IPR003675">
    <property type="entry name" value="Rce1/LyrA-like_dom"/>
</dbReference>
<name>A0A062VAZ6_9EURY</name>
<dbReference type="RefSeq" id="WP_048089386.1">
    <property type="nucleotide sequence ID" value="NZ_JMIY01000002.1"/>
</dbReference>
<evidence type="ECO:0000313" key="4">
    <source>
        <dbReference type="Proteomes" id="UP000027153"/>
    </source>
</evidence>
<dbReference type="Pfam" id="PF02517">
    <property type="entry name" value="Rce1-like"/>
    <property type="match status" value="1"/>
</dbReference>
<feature type="transmembrane region" description="Helical" evidence="1">
    <location>
        <begin position="33"/>
        <end position="50"/>
    </location>
</feature>
<keyword evidence="4" id="KW-1185">Reference proteome</keyword>
<sequence>MDSRSSNWLIAGFIIWIITVPLLTGISESPAKTMGIIVIWLLFPLLYGFMSRDWRGIGFAKENIWKPVQGMLIATIVYSVVRNLLIVFIPVSIPYTAASAIQVAELLKQGQFGNITGSFSQLFPLMLFMTFIAAFSNELFYRGFLFTRLRQLIDWKLAAVISALLFGIYHYFNAGISGFVMGVIVSLVSGALMQRYNNIIAPALFHFLQYISTIMVFYYFVI</sequence>
<gene>
    <name evidence="3" type="ORF">ANME2D_00902</name>
</gene>
<proteinExistence type="predicted"/>
<feature type="transmembrane region" description="Helical" evidence="1">
    <location>
        <begin position="7"/>
        <end position="27"/>
    </location>
</feature>
<dbReference type="GO" id="GO:0004175">
    <property type="term" value="F:endopeptidase activity"/>
    <property type="evidence" value="ECO:0007669"/>
    <property type="project" value="UniProtKB-ARBA"/>
</dbReference>
<dbReference type="GO" id="GO:0080120">
    <property type="term" value="P:CAAX-box protein maturation"/>
    <property type="evidence" value="ECO:0007669"/>
    <property type="project" value="UniProtKB-ARBA"/>
</dbReference>
<protein>
    <submittedName>
        <fullName evidence="3">CAAX amino terminal protease family</fullName>
    </submittedName>
</protein>
<keyword evidence="1" id="KW-1133">Transmembrane helix</keyword>
<keyword evidence="3" id="KW-0378">Hydrolase</keyword>
<evidence type="ECO:0000259" key="2">
    <source>
        <dbReference type="Pfam" id="PF02517"/>
    </source>
</evidence>
<feature type="domain" description="CAAX prenyl protease 2/Lysostaphin resistance protein A-like" evidence="2">
    <location>
        <begin position="121"/>
        <end position="208"/>
    </location>
</feature>
<feature type="transmembrane region" description="Helical" evidence="1">
    <location>
        <begin position="122"/>
        <end position="141"/>
    </location>
</feature>
<accession>A0A062VAZ6</accession>
<dbReference type="EMBL" id="JMIY01000002">
    <property type="protein sequence ID" value="KCZ72475.1"/>
    <property type="molecule type" value="Genomic_DNA"/>
</dbReference>
<evidence type="ECO:0000256" key="1">
    <source>
        <dbReference type="SAM" id="Phobius"/>
    </source>
</evidence>
<keyword evidence="1" id="KW-0472">Membrane</keyword>